<keyword evidence="9" id="KW-1133">Transmembrane helix</keyword>
<name>A0A831LYL5_9BACT</name>
<keyword evidence="2 8" id="KW-0813">Transport</keyword>
<keyword evidence="4 8" id="KW-0812">Transmembrane</keyword>
<dbReference type="AlphaFoldDB" id="A0A831LYL5"/>
<dbReference type="SUPFAM" id="SSF56935">
    <property type="entry name" value="Porins"/>
    <property type="match status" value="1"/>
</dbReference>
<dbReference type="GO" id="GO:0044718">
    <property type="term" value="P:siderophore transmembrane transport"/>
    <property type="evidence" value="ECO:0007669"/>
    <property type="project" value="TreeGrafter"/>
</dbReference>
<keyword evidence="3 8" id="KW-1134">Transmembrane beta strand</keyword>
<comment type="caution">
    <text evidence="11">The sequence shown here is derived from an EMBL/GenBank/DDBJ whole genome shotgun (WGS) entry which is preliminary data.</text>
</comment>
<evidence type="ECO:0000256" key="5">
    <source>
        <dbReference type="ARBA" id="ARBA00022729"/>
    </source>
</evidence>
<dbReference type="InterPro" id="IPR036942">
    <property type="entry name" value="Beta-barrel_TonB_sf"/>
</dbReference>
<keyword evidence="6 8" id="KW-0472">Membrane</keyword>
<dbReference type="InterPro" id="IPR008969">
    <property type="entry name" value="CarboxyPept-like_regulatory"/>
</dbReference>
<proteinExistence type="inferred from homology"/>
<sequence>MFYQLNHMADSISIRLAFLYSFFSLILFLGNSGNTNAQNQGEILIDGTYRDQPLQVFFDSLETKYSLQFFYKQEWLAPHSVNKSFRNTPLIQALNNIFLDNELTFRFFQDDGIVIYPEVSGSFSRLDESSQFLIIGNPLNLGRYKRATLRGRVVDGKTDETLVGAIVYHTETQKGTTTNENGEFEMELPTGDHRLQFSFVGLQSSTWKIRLIEDGYEEFQLFEESHAIEEVTVIGKDADLPRSQMSMVQMSTVEIKKLPALMGEVDILKGMTMLPGVQTVGELASGFNVRGGNTDQNLILINGSPVFNSSHLFGFLSLINPDVVENVRLFKGGMPANFGERVASVMEVGFKDGNTDQIRFYGGIGLVNSRVTMDGPLSKNKKLTFVAGGRSSYANWIMKKIPELNFARSVTNFYDVSTKTTYKFDKYNRMSLVGYVSNDEFNTSAESVTKYGNILANLDVSNQLTEELFGDLEVAYSQYNYRLTDFAQQNPLESYFLDNRLAYSSAGYTLRWHPNAVHKAIGGFKVINYRVNPGKISPVEDSTLIVSRELPVENSLEAALFVGDEMEISPQFSVSAGLRFSFFKNKTTTMEPGDNGSGDWMFSDYYFPGVPEKKEEKKYYAGFEPRLSARYDANANTVIKWNYQRVRQYMFQLSNNAVVSPAETWKSASPGLKPLISDQIAFGMEKGPGFKGIDFSSEVYFKYLQNLVEYKNGAQLIMNENMEDDLISARGYSVGIELSARKNTGRFTGSASYVLSRTKQKTLAEAEADNFWDGKFYPSLYDKPHDFSLLGTYNISRRWRFTANFVYISGRPVTLPEIKYRYAGETLVYYSDRNKYRMPPYHRLDVSITFDENLRRKRMWKGSWTLSVYNAYGRENPYSVYYRKAGPGAENEFRKYSLYKLSVIGIPVPSLTYNFKF</sequence>
<evidence type="ECO:0000256" key="6">
    <source>
        <dbReference type="ARBA" id="ARBA00023136"/>
    </source>
</evidence>
<evidence type="ECO:0000256" key="9">
    <source>
        <dbReference type="SAM" id="Phobius"/>
    </source>
</evidence>
<dbReference type="InterPro" id="IPR012910">
    <property type="entry name" value="Plug_dom"/>
</dbReference>
<dbReference type="GO" id="GO:0015344">
    <property type="term" value="F:siderophore uptake transmembrane transporter activity"/>
    <property type="evidence" value="ECO:0007669"/>
    <property type="project" value="TreeGrafter"/>
</dbReference>
<evidence type="ECO:0000256" key="2">
    <source>
        <dbReference type="ARBA" id="ARBA00022448"/>
    </source>
</evidence>
<keyword evidence="7 8" id="KW-0998">Cell outer membrane</keyword>
<feature type="domain" description="TonB-dependent receptor plug" evidence="10">
    <location>
        <begin position="263"/>
        <end position="341"/>
    </location>
</feature>
<dbReference type="Gene3D" id="2.170.130.10">
    <property type="entry name" value="TonB-dependent receptor, plug domain"/>
    <property type="match status" value="1"/>
</dbReference>
<evidence type="ECO:0000313" key="11">
    <source>
        <dbReference type="EMBL" id="HDR52151.1"/>
    </source>
</evidence>
<dbReference type="SUPFAM" id="SSF49464">
    <property type="entry name" value="Carboxypeptidase regulatory domain-like"/>
    <property type="match status" value="1"/>
</dbReference>
<accession>A0A831LYL5</accession>
<comment type="similarity">
    <text evidence="8">Belongs to the TonB-dependent receptor family.</text>
</comment>
<comment type="subcellular location">
    <subcellularLocation>
        <location evidence="1 8">Cell outer membrane</location>
        <topology evidence="1 8">Multi-pass membrane protein</topology>
    </subcellularLocation>
</comment>
<protein>
    <submittedName>
        <fullName evidence="11">TonB-dependent receptor</fullName>
    </submittedName>
</protein>
<evidence type="ECO:0000256" key="3">
    <source>
        <dbReference type="ARBA" id="ARBA00022452"/>
    </source>
</evidence>
<feature type="transmembrane region" description="Helical" evidence="9">
    <location>
        <begin position="12"/>
        <end position="30"/>
    </location>
</feature>
<dbReference type="Gene3D" id="2.40.170.20">
    <property type="entry name" value="TonB-dependent receptor, beta-barrel domain"/>
    <property type="match status" value="1"/>
</dbReference>
<dbReference type="GO" id="GO:0009279">
    <property type="term" value="C:cell outer membrane"/>
    <property type="evidence" value="ECO:0007669"/>
    <property type="project" value="UniProtKB-SubCell"/>
</dbReference>
<evidence type="ECO:0000256" key="1">
    <source>
        <dbReference type="ARBA" id="ARBA00004571"/>
    </source>
</evidence>
<dbReference type="Pfam" id="PF13715">
    <property type="entry name" value="CarbopepD_reg_2"/>
    <property type="match status" value="1"/>
</dbReference>
<evidence type="ECO:0000256" key="7">
    <source>
        <dbReference type="ARBA" id="ARBA00023237"/>
    </source>
</evidence>
<gene>
    <name evidence="11" type="ORF">ENN90_11130</name>
</gene>
<dbReference type="InterPro" id="IPR039426">
    <property type="entry name" value="TonB-dep_rcpt-like"/>
</dbReference>
<dbReference type="Pfam" id="PF07715">
    <property type="entry name" value="Plug"/>
    <property type="match status" value="1"/>
</dbReference>
<reference evidence="11" key="1">
    <citation type="journal article" date="2020" name="mSystems">
        <title>Genome- and Community-Level Interaction Insights into Carbon Utilization and Element Cycling Functions of Hydrothermarchaeota in Hydrothermal Sediment.</title>
        <authorList>
            <person name="Zhou Z."/>
            <person name="Liu Y."/>
            <person name="Xu W."/>
            <person name="Pan J."/>
            <person name="Luo Z.H."/>
            <person name="Li M."/>
        </authorList>
    </citation>
    <scope>NUCLEOTIDE SEQUENCE [LARGE SCALE GENOMIC DNA]</scope>
    <source>
        <strain evidence="11">SpSt-1217</strain>
    </source>
</reference>
<keyword evidence="11" id="KW-0675">Receptor</keyword>
<dbReference type="Gene3D" id="2.60.40.1120">
    <property type="entry name" value="Carboxypeptidase-like, regulatory domain"/>
    <property type="match status" value="1"/>
</dbReference>
<dbReference type="EMBL" id="DSDK01000611">
    <property type="protein sequence ID" value="HDR52151.1"/>
    <property type="molecule type" value="Genomic_DNA"/>
</dbReference>
<organism evidence="11">
    <name type="scientific">Mariniphaga anaerophila</name>
    <dbReference type="NCBI Taxonomy" id="1484053"/>
    <lineage>
        <taxon>Bacteria</taxon>
        <taxon>Pseudomonadati</taxon>
        <taxon>Bacteroidota</taxon>
        <taxon>Bacteroidia</taxon>
        <taxon>Marinilabiliales</taxon>
        <taxon>Prolixibacteraceae</taxon>
        <taxon>Mariniphaga</taxon>
    </lineage>
</organism>
<dbReference type="Proteomes" id="UP000886047">
    <property type="component" value="Unassembled WGS sequence"/>
</dbReference>
<dbReference type="PANTHER" id="PTHR30069:SF29">
    <property type="entry name" value="HEMOGLOBIN AND HEMOGLOBIN-HAPTOGLOBIN-BINDING PROTEIN 1-RELATED"/>
    <property type="match status" value="1"/>
</dbReference>
<evidence type="ECO:0000259" key="10">
    <source>
        <dbReference type="Pfam" id="PF07715"/>
    </source>
</evidence>
<dbReference type="PANTHER" id="PTHR30069">
    <property type="entry name" value="TONB-DEPENDENT OUTER MEMBRANE RECEPTOR"/>
    <property type="match status" value="1"/>
</dbReference>
<evidence type="ECO:0000256" key="8">
    <source>
        <dbReference type="PROSITE-ProRule" id="PRU01360"/>
    </source>
</evidence>
<evidence type="ECO:0000256" key="4">
    <source>
        <dbReference type="ARBA" id="ARBA00022692"/>
    </source>
</evidence>
<keyword evidence="5" id="KW-0732">Signal</keyword>
<dbReference type="InterPro" id="IPR037066">
    <property type="entry name" value="Plug_dom_sf"/>
</dbReference>
<dbReference type="PROSITE" id="PS52016">
    <property type="entry name" value="TONB_DEPENDENT_REC_3"/>
    <property type="match status" value="1"/>
</dbReference>